<comment type="similarity">
    <text evidence="1">Belongs to the AHA1 family.</text>
</comment>
<dbReference type="RefSeq" id="WP_148869459.1">
    <property type="nucleotide sequence ID" value="NZ_VNIA01000001.1"/>
</dbReference>
<dbReference type="InterPro" id="IPR013538">
    <property type="entry name" value="ASHA1/2-like_C"/>
</dbReference>
<dbReference type="Gene3D" id="3.30.530.20">
    <property type="match status" value="1"/>
</dbReference>
<dbReference type="Proteomes" id="UP000323136">
    <property type="component" value="Unassembled WGS sequence"/>
</dbReference>
<accession>A0A5S5DX20</accession>
<gene>
    <name evidence="3" type="ORF">C7447_1011104</name>
</gene>
<evidence type="ECO:0000313" key="4">
    <source>
        <dbReference type="Proteomes" id="UP000323136"/>
    </source>
</evidence>
<keyword evidence="4" id="KW-1185">Reference proteome</keyword>
<dbReference type="SUPFAM" id="SSF55961">
    <property type="entry name" value="Bet v1-like"/>
    <property type="match status" value="1"/>
</dbReference>
<dbReference type="Pfam" id="PF08327">
    <property type="entry name" value="AHSA1"/>
    <property type="match status" value="1"/>
</dbReference>
<dbReference type="InterPro" id="IPR023393">
    <property type="entry name" value="START-like_dom_sf"/>
</dbReference>
<dbReference type="CDD" id="cd07814">
    <property type="entry name" value="SRPBCC_CalC_Aha1-like"/>
    <property type="match status" value="1"/>
</dbReference>
<dbReference type="AlphaFoldDB" id="A0A5S5DX20"/>
<comment type="caution">
    <text evidence="3">The sequence shown here is derived from an EMBL/GenBank/DDBJ whole genome shotgun (WGS) entry which is preliminary data.</text>
</comment>
<protein>
    <submittedName>
        <fullName evidence="3">Uncharacterized protein YndB with AHSA1/START domain</fullName>
    </submittedName>
</protein>
<feature type="domain" description="Activator of Hsp90 ATPase homologue 1/2-like C-terminal" evidence="2">
    <location>
        <begin position="13"/>
        <end position="140"/>
    </location>
</feature>
<proteinExistence type="inferred from homology"/>
<reference evidence="3 4" key="1">
    <citation type="submission" date="2019-07" db="EMBL/GenBank/DDBJ databases">
        <title>Genomic Encyclopedia of Type Strains, Phase IV (KMG-IV): sequencing the most valuable type-strain genomes for metagenomic binning, comparative biology and taxonomic classification.</title>
        <authorList>
            <person name="Goeker M."/>
        </authorList>
    </citation>
    <scope>NUCLEOTIDE SEQUENCE [LARGE SCALE GENOMIC DNA]</scope>
    <source>
        <strain evidence="3 4">DSM 18961</strain>
    </source>
</reference>
<evidence type="ECO:0000313" key="3">
    <source>
        <dbReference type="EMBL" id="TYQ00488.1"/>
    </source>
</evidence>
<evidence type="ECO:0000256" key="1">
    <source>
        <dbReference type="ARBA" id="ARBA00006817"/>
    </source>
</evidence>
<dbReference type="EMBL" id="VNIA01000001">
    <property type="protein sequence ID" value="TYQ00488.1"/>
    <property type="molecule type" value="Genomic_DNA"/>
</dbReference>
<organism evidence="3 4">
    <name type="scientific">Tenacibaculum adriaticum</name>
    <dbReference type="NCBI Taxonomy" id="413713"/>
    <lineage>
        <taxon>Bacteria</taxon>
        <taxon>Pseudomonadati</taxon>
        <taxon>Bacteroidota</taxon>
        <taxon>Flavobacteriia</taxon>
        <taxon>Flavobacteriales</taxon>
        <taxon>Flavobacteriaceae</taxon>
        <taxon>Tenacibaculum</taxon>
    </lineage>
</organism>
<dbReference type="OrthoDB" id="2355173at2"/>
<name>A0A5S5DX20_9FLAO</name>
<evidence type="ECO:0000259" key="2">
    <source>
        <dbReference type="Pfam" id="PF08327"/>
    </source>
</evidence>
<sequence length="142" mass="16836">MNPIIVKRIINQPIGKVWNAITDLDQMVQWFFENIPDFKAEVGFVTEFKVKSKTRDFLHLWKIVEVIPNQKIKYDWRYPDYYGGSSFVTFELISEGNNKTELIITAKGIENFPQEIPEFSRESCRGGWEYFSNRLKNFLEND</sequence>